<dbReference type="GO" id="GO:0039693">
    <property type="term" value="P:viral DNA genome replication"/>
    <property type="evidence" value="ECO:0007669"/>
    <property type="project" value="UniProtKB-KW"/>
</dbReference>
<name>A0A381XTB0_9ZZZZ</name>
<protein>
    <recommendedName>
        <fullName evidence="4">Bacteriophage T4 Gp32 single-stranded DNA-binding domain-containing protein</fullName>
    </recommendedName>
</protein>
<gene>
    <name evidence="5" type="ORF">METZ01_LOCUS120789</name>
</gene>
<feature type="region of interest" description="Disordered" evidence="3">
    <location>
        <begin position="250"/>
        <end position="288"/>
    </location>
</feature>
<keyword evidence="2" id="KW-1194">Viral DNA replication</keyword>
<dbReference type="InterPro" id="IPR044947">
    <property type="entry name" value="Phage_T4_Gp32_ssDNA-bd_sf"/>
</dbReference>
<dbReference type="Gene3D" id="3.90.198.10">
    <property type="entry name" value="Replication Fork Single-Stranded Dna Binding Protein"/>
    <property type="match status" value="1"/>
</dbReference>
<proteinExistence type="inferred from homology"/>
<evidence type="ECO:0000256" key="2">
    <source>
        <dbReference type="ARBA" id="ARBA00023109"/>
    </source>
</evidence>
<sequence>MSFSDMKQRSKTNLASLIKETEKISNPNTFGDVDDRYWRPELDKSGNGYAIIRFLPAPEGEDLPWARIWNHGFQGPGGWYIENSLTTLGQKDPVSEHNSTLWNSGIEANKEVARKQKRRLNYTSNVYILKDPAHPENEGQVKLYRFGKKIFDKINDLMNPEFEDENPVNPFDLWAGANFKMKIRKIEGYSNYDKSEFEAPSALLEDEARLEEIWKSENSLKELVSEDKFKSFDELKTKLERVLGLGNLSSKVESDQGGFMKDAPFDGGKPYTAPPKPAVESTNDGDESMDYFQKLAQEA</sequence>
<evidence type="ECO:0000256" key="1">
    <source>
        <dbReference type="ARBA" id="ARBA00022491"/>
    </source>
</evidence>
<dbReference type="InterPro" id="IPR012340">
    <property type="entry name" value="NA-bd_OB-fold"/>
</dbReference>
<dbReference type="HAMAP" id="MF_04152">
    <property type="entry name" value="SSB_T4"/>
    <property type="match status" value="1"/>
</dbReference>
<dbReference type="InterPro" id="IPR012339">
    <property type="entry name" value="Phage_T4_Gp32_ssDNA-bd"/>
</dbReference>
<evidence type="ECO:0000256" key="3">
    <source>
        <dbReference type="SAM" id="MobiDB-lite"/>
    </source>
</evidence>
<reference evidence="5" key="1">
    <citation type="submission" date="2018-05" db="EMBL/GenBank/DDBJ databases">
        <authorList>
            <person name="Lanie J.A."/>
            <person name="Ng W.-L."/>
            <person name="Kazmierczak K.M."/>
            <person name="Andrzejewski T.M."/>
            <person name="Davidsen T.M."/>
            <person name="Wayne K.J."/>
            <person name="Tettelin H."/>
            <person name="Glass J.I."/>
            <person name="Rusch D."/>
            <person name="Podicherti R."/>
            <person name="Tsui H.-C.T."/>
            <person name="Winkler M.E."/>
        </authorList>
    </citation>
    <scope>NUCLEOTIDE SEQUENCE</scope>
</reference>
<dbReference type="GO" id="GO:0003697">
    <property type="term" value="F:single-stranded DNA binding"/>
    <property type="evidence" value="ECO:0007669"/>
    <property type="project" value="InterPro"/>
</dbReference>
<feature type="domain" description="Bacteriophage T4 Gp32 single-stranded DNA-binding" evidence="4">
    <location>
        <begin position="46"/>
        <end position="242"/>
    </location>
</feature>
<accession>A0A381XTB0</accession>
<dbReference type="SUPFAM" id="SSF50249">
    <property type="entry name" value="Nucleic acid-binding proteins"/>
    <property type="match status" value="1"/>
</dbReference>
<dbReference type="Pfam" id="PF08804">
    <property type="entry name" value="gp32"/>
    <property type="match status" value="1"/>
</dbReference>
<dbReference type="EMBL" id="UINC01016293">
    <property type="protein sequence ID" value="SVA67935.1"/>
    <property type="molecule type" value="Genomic_DNA"/>
</dbReference>
<evidence type="ECO:0000259" key="4">
    <source>
        <dbReference type="Pfam" id="PF08804"/>
    </source>
</evidence>
<dbReference type="InterPro" id="IPR046395">
    <property type="entry name" value="SSB_T4"/>
</dbReference>
<keyword evidence="1" id="KW-0678">Repressor</keyword>
<evidence type="ECO:0000313" key="5">
    <source>
        <dbReference type="EMBL" id="SVA67935.1"/>
    </source>
</evidence>
<keyword evidence="2" id="KW-0235">DNA replication</keyword>
<dbReference type="AlphaFoldDB" id="A0A381XTB0"/>
<organism evidence="5">
    <name type="scientific">marine metagenome</name>
    <dbReference type="NCBI Taxonomy" id="408172"/>
    <lineage>
        <taxon>unclassified sequences</taxon>
        <taxon>metagenomes</taxon>
        <taxon>ecological metagenomes</taxon>
    </lineage>
</organism>